<evidence type="ECO:0000256" key="3">
    <source>
        <dbReference type="ARBA" id="ARBA00023012"/>
    </source>
</evidence>
<evidence type="ECO:0000256" key="2">
    <source>
        <dbReference type="ARBA" id="ARBA00022777"/>
    </source>
</evidence>
<keyword evidence="3" id="KW-0902">Two-component regulatory system</keyword>
<dbReference type="SUPFAM" id="SSF55785">
    <property type="entry name" value="PYP-like sensor domain (PAS domain)"/>
    <property type="match status" value="1"/>
</dbReference>
<proteinExistence type="predicted"/>
<dbReference type="OrthoDB" id="5522855at2"/>
<evidence type="ECO:0000313" key="6">
    <source>
        <dbReference type="Proteomes" id="UP000184048"/>
    </source>
</evidence>
<gene>
    <name evidence="5" type="ORF">SAMN02745131_00282</name>
</gene>
<dbReference type="Gene3D" id="3.30.450.20">
    <property type="entry name" value="PAS domain"/>
    <property type="match status" value="1"/>
</dbReference>
<keyword evidence="1" id="KW-0808">Transferase</keyword>
<dbReference type="SMART" id="SM00091">
    <property type="entry name" value="PAS"/>
    <property type="match status" value="1"/>
</dbReference>
<dbReference type="InterPro" id="IPR036890">
    <property type="entry name" value="HATPase_C_sf"/>
</dbReference>
<dbReference type="EMBL" id="FQUU01000001">
    <property type="protein sequence ID" value="SHE37406.1"/>
    <property type="molecule type" value="Genomic_DNA"/>
</dbReference>
<dbReference type="GO" id="GO:0046983">
    <property type="term" value="F:protein dimerization activity"/>
    <property type="evidence" value="ECO:0007669"/>
    <property type="project" value="InterPro"/>
</dbReference>
<accession>A0A1M4SYV6</accession>
<dbReference type="InterPro" id="IPR035965">
    <property type="entry name" value="PAS-like_dom_sf"/>
</dbReference>
<keyword evidence="2" id="KW-0418">Kinase</keyword>
<dbReference type="GO" id="GO:0000155">
    <property type="term" value="F:phosphorelay sensor kinase activity"/>
    <property type="evidence" value="ECO:0007669"/>
    <property type="project" value="InterPro"/>
</dbReference>
<dbReference type="InterPro" id="IPR050482">
    <property type="entry name" value="Sensor_HK_TwoCompSys"/>
</dbReference>
<dbReference type="Pfam" id="PF08447">
    <property type="entry name" value="PAS_3"/>
    <property type="match status" value="1"/>
</dbReference>
<evidence type="ECO:0000313" key="5">
    <source>
        <dbReference type="EMBL" id="SHE37406.1"/>
    </source>
</evidence>
<dbReference type="CDD" id="cd00130">
    <property type="entry name" value="PAS"/>
    <property type="match status" value="1"/>
</dbReference>
<dbReference type="InterPro" id="IPR013655">
    <property type="entry name" value="PAS_fold_3"/>
</dbReference>
<dbReference type="Gene3D" id="1.20.5.1930">
    <property type="match status" value="1"/>
</dbReference>
<evidence type="ECO:0000259" key="4">
    <source>
        <dbReference type="PROSITE" id="PS50112"/>
    </source>
</evidence>
<sequence>MDLLKQTDYDVFSFLERTPDLVCIADREGFFKKINQSVIDTLEFTREELLARPISSLIHPEDKKLTSRKRNKLFEGEALVNFENRYVAKSGKVVWLHWTSIYLPDMEVVLAIAKNITVKKQAELEIEEKYKKFKSLASHFKASLEKDRKYLAIELHEELAQLASVVKMDLDWIRHHTPDLPRPTQTRIDHALGVSDLLINAMRRISFSISPNMLEDLGLHDTLEWLCNEFSILNGIPCIYESRFNEDLLTYDTQLDFFRICQEALSNIMNHAGASSVKIRLEKLNDEICLTIQDDGKGFELGQQKITPGLTNIRERVASINGQLKVKTGKGLGTCVCVTISSELYQ</sequence>
<reference evidence="5 6" key="1">
    <citation type="submission" date="2016-11" db="EMBL/GenBank/DDBJ databases">
        <authorList>
            <person name="Jaros S."/>
            <person name="Januszkiewicz K."/>
            <person name="Wedrychowicz H."/>
        </authorList>
    </citation>
    <scope>NUCLEOTIDE SEQUENCE [LARGE SCALE GENOMIC DNA]</scope>
    <source>
        <strain evidence="5 6">DSM 18119</strain>
    </source>
</reference>
<dbReference type="RefSeq" id="WP_072833437.1">
    <property type="nucleotide sequence ID" value="NZ_FQUU01000001.1"/>
</dbReference>
<dbReference type="CDD" id="cd16917">
    <property type="entry name" value="HATPase_UhpB-NarQ-NarX-like"/>
    <property type="match status" value="1"/>
</dbReference>
<dbReference type="InterPro" id="IPR011712">
    <property type="entry name" value="Sig_transdc_His_kin_sub3_dim/P"/>
</dbReference>
<dbReference type="STRING" id="1121884.SAMN02745131_00282"/>
<name>A0A1M4SYV6_9BACT</name>
<feature type="domain" description="PAS" evidence="4">
    <location>
        <begin position="7"/>
        <end position="77"/>
    </location>
</feature>
<dbReference type="PANTHER" id="PTHR24421">
    <property type="entry name" value="NITRATE/NITRITE SENSOR PROTEIN NARX-RELATED"/>
    <property type="match status" value="1"/>
</dbReference>
<dbReference type="AlphaFoldDB" id="A0A1M4SYV6"/>
<organism evidence="5 6">
    <name type="scientific">Flavisolibacter ginsengisoli DSM 18119</name>
    <dbReference type="NCBI Taxonomy" id="1121884"/>
    <lineage>
        <taxon>Bacteria</taxon>
        <taxon>Pseudomonadati</taxon>
        <taxon>Bacteroidota</taxon>
        <taxon>Chitinophagia</taxon>
        <taxon>Chitinophagales</taxon>
        <taxon>Chitinophagaceae</taxon>
        <taxon>Flavisolibacter</taxon>
    </lineage>
</organism>
<keyword evidence="6" id="KW-1185">Reference proteome</keyword>
<dbReference type="PANTHER" id="PTHR24421:SF59">
    <property type="entry name" value="OXYGEN SENSOR HISTIDINE KINASE NREB"/>
    <property type="match status" value="1"/>
</dbReference>
<evidence type="ECO:0000256" key="1">
    <source>
        <dbReference type="ARBA" id="ARBA00022679"/>
    </source>
</evidence>
<dbReference type="InterPro" id="IPR003594">
    <property type="entry name" value="HATPase_dom"/>
</dbReference>
<dbReference type="NCBIfam" id="TIGR00229">
    <property type="entry name" value="sensory_box"/>
    <property type="match status" value="1"/>
</dbReference>
<dbReference type="InterPro" id="IPR000014">
    <property type="entry name" value="PAS"/>
</dbReference>
<dbReference type="SMART" id="SM00387">
    <property type="entry name" value="HATPase_c"/>
    <property type="match status" value="1"/>
</dbReference>
<protein>
    <submittedName>
        <fullName evidence="5">PAS domain S-box-containing protein</fullName>
    </submittedName>
</protein>
<dbReference type="Pfam" id="PF07730">
    <property type="entry name" value="HisKA_3"/>
    <property type="match status" value="1"/>
</dbReference>
<dbReference type="Proteomes" id="UP000184048">
    <property type="component" value="Unassembled WGS sequence"/>
</dbReference>
<dbReference type="GO" id="GO:0016020">
    <property type="term" value="C:membrane"/>
    <property type="evidence" value="ECO:0007669"/>
    <property type="project" value="InterPro"/>
</dbReference>
<dbReference type="Pfam" id="PF02518">
    <property type="entry name" value="HATPase_c"/>
    <property type="match status" value="1"/>
</dbReference>
<dbReference type="Gene3D" id="3.30.565.10">
    <property type="entry name" value="Histidine kinase-like ATPase, C-terminal domain"/>
    <property type="match status" value="1"/>
</dbReference>
<dbReference type="SUPFAM" id="SSF55874">
    <property type="entry name" value="ATPase domain of HSP90 chaperone/DNA topoisomerase II/histidine kinase"/>
    <property type="match status" value="1"/>
</dbReference>
<dbReference type="PROSITE" id="PS50112">
    <property type="entry name" value="PAS"/>
    <property type="match status" value="1"/>
</dbReference>